<reference evidence="2" key="1">
    <citation type="submission" date="2023-03" db="EMBL/GenBank/DDBJ databases">
        <title>Massive genome expansion in bonnet fungi (Mycena s.s.) driven by repeated elements and novel gene families across ecological guilds.</title>
        <authorList>
            <consortium name="Lawrence Berkeley National Laboratory"/>
            <person name="Harder C.B."/>
            <person name="Miyauchi S."/>
            <person name="Viragh M."/>
            <person name="Kuo A."/>
            <person name="Thoen E."/>
            <person name="Andreopoulos B."/>
            <person name="Lu D."/>
            <person name="Skrede I."/>
            <person name="Drula E."/>
            <person name="Henrissat B."/>
            <person name="Morin E."/>
            <person name="Kohler A."/>
            <person name="Barry K."/>
            <person name="LaButti K."/>
            <person name="Morin E."/>
            <person name="Salamov A."/>
            <person name="Lipzen A."/>
            <person name="Mereny Z."/>
            <person name="Hegedus B."/>
            <person name="Baldrian P."/>
            <person name="Stursova M."/>
            <person name="Weitz H."/>
            <person name="Taylor A."/>
            <person name="Grigoriev I.V."/>
            <person name="Nagy L.G."/>
            <person name="Martin F."/>
            <person name="Kauserud H."/>
        </authorList>
    </citation>
    <scope>NUCLEOTIDE SEQUENCE</scope>
    <source>
        <strain evidence="2">CBHHK182m</strain>
    </source>
</reference>
<keyword evidence="1" id="KW-0812">Transmembrane</keyword>
<organism evidence="2 3">
    <name type="scientific">Mycena metata</name>
    <dbReference type="NCBI Taxonomy" id="1033252"/>
    <lineage>
        <taxon>Eukaryota</taxon>
        <taxon>Fungi</taxon>
        <taxon>Dikarya</taxon>
        <taxon>Basidiomycota</taxon>
        <taxon>Agaricomycotina</taxon>
        <taxon>Agaricomycetes</taxon>
        <taxon>Agaricomycetidae</taxon>
        <taxon>Agaricales</taxon>
        <taxon>Marasmiineae</taxon>
        <taxon>Mycenaceae</taxon>
        <taxon>Mycena</taxon>
    </lineage>
</organism>
<protein>
    <submittedName>
        <fullName evidence="2">Uncharacterized protein</fullName>
    </submittedName>
</protein>
<dbReference type="EMBL" id="JARKIB010000011">
    <property type="protein sequence ID" value="KAJ7774819.1"/>
    <property type="molecule type" value="Genomic_DNA"/>
</dbReference>
<evidence type="ECO:0000313" key="2">
    <source>
        <dbReference type="EMBL" id="KAJ7774819.1"/>
    </source>
</evidence>
<accession>A0AAD7JZ09</accession>
<evidence type="ECO:0000256" key="1">
    <source>
        <dbReference type="SAM" id="Phobius"/>
    </source>
</evidence>
<gene>
    <name evidence="2" type="ORF">B0H16DRAFT_1508551</name>
</gene>
<name>A0AAD7JZ09_9AGAR</name>
<keyword evidence="1" id="KW-0472">Membrane</keyword>
<sequence length="462" mass="50789">MLQRARQSFSPNRVRVVLGISAASLAAIGVTGLLVDRGTHMWLEYTLDRDKKEIDSDTREWGWELEAERWTGDPNQGGTDSHLPSAGRKAVRNAWFSHHRPEKYGRVEVEEDAQVTNTVDAVLLRTELCLRGALTIAEQPDVVGKLHPCTLPDLITRRASILERLGPAHLPESRAQYDRVFRLLGGKGLQAARIAVKIGDLNQRLGEGADALAWWARAVQLVGDDETITSVPITPPIPPSSPAAQRILASALVSTSAFYATTRQLKQAQTLEEDGLDLLRSIRPPESLASASPPQALHALSLLHRSAVLSLHLSEVLHAQRAPVTECVKRLHDAATSSERVACALSGTSVPDSEILAPSAVDPLGDEYLSNPYLLKPASDLLRDARRSAADAWNLMGELTETMGPAHRPLALVYYTRALAWAGRINKAGKMEPTESTLRDDWRLLWKNYTRVKRVLDVSESK</sequence>
<dbReference type="Proteomes" id="UP001215598">
    <property type="component" value="Unassembled WGS sequence"/>
</dbReference>
<proteinExistence type="predicted"/>
<keyword evidence="1" id="KW-1133">Transmembrane helix</keyword>
<evidence type="ECO:0000313" key="3">
    <source>
        <dbReference type="Proteomes" id="UP001215598"/>
    </source>
</evidence>
<dbReference type="AlphaFoldDB" id="A0AAD7JZ09"/>
<feature type="transmembrane region" description="Helical" evidence="1">
    <location>
        <begin position="12"/>
        <end position="35"/>
    </location>
</feature>
<keyword evidence="3" id="KW-1185">Reference proteome</keyword>
<comment type="caution">
    <text evidence="2">The sequence shown here is derived from an EMBL/GenBank/DDBJ whole genome shotgun (WGS) entry which is preliminary data.</text>
</comment>